<dbReference type="Pfam" id="PF00512">
    <property type="entry name" value="HisKA"/>
    <property type="match status" value="1"/>
</dbReference>
<dbReference type="FunFam" id="3.30.565.10:FF:000023">
    <property type="entry name" value="PAS domain-containing sensor histidine kinase"/>
    <property type="match status" value="1"/>
</dbReference>
<feature type="transmembrane region" description="Helical" evidence="13">
    <location>
        <begin position="20"/>
        <end position="40"/>
    </location>
</feature>
<name>A0A4V1LRB9_9BACT</name>
<dbReference type="InterPro" id="IPR036890">
    <property type="entry name" value="HATPase_C_sf"/>
</dbReference>
<keyword evidence="6" id="KW-0808">Transferase</keyword>
<dbReference type="EMBL" id="PDKJ01000008">
    <property type="protein sequence ID" value="RXJ67658.1"/>
    <property type="molecule type" value="Genomic_DNA"/>
</dbReference>
<evidence type="ECO:0000256" key="5">
    <source>
        <dbReference type="ARBA" id="ARBA00022553"/>
    </source>
</evidence>
<dbReference type="InterPro" id="IPR036097">
    <property type="entry name" value="HisK_dim/P_sf"/>
</dbReference>
<keyword evidence="7" id="KW-0547">Nucleotide-binding</keyword>
<dbReference type="InterPro" id="IPR005467">
    <property type="entry name" value="His_kinase_dom"/>
</dbReference>
<evidence type="ECO:0000256" key="6">
    <source>
        <dbReference type="ARBA" id="ARBA00022679"/>
    </source>
</evidence>
<keyword evidence="12" id="KW-0175">Coiled coil</keyword>
<proteinExistence type="predicted"/>
<dbReference type="Pfam" id="PF02518">
    <property type="entry name" value="HATPase_c"/>
    <property type="match status" value="1"/>
</dbReference>
<feature type="coiled-coil region" evidence="12">
    <location>
        <begin position="57"/>
        <end position="84"/>
    </location>
</feature>
<dbReference type="InterPro" id="IPR050736">
    <property type="entry name" value="Sensor_HK_Regulatory"/>
</dbReference>
<sequence length="818" mass="93754">MANKFLQQVLSSHFIKFSLIPILVVEVALLILYFSINAFISSKNTDLLLSEAQSHAKEILQNEAEMIEDKLNEVSMLAKLLQNEHETLFKNSNNFSLPNGEPTFDIAPNGVFYKTNKVGSSLYYSSQTKMDEKAKNKARFTESMDTTFKSVTQINPIIVAVYFNSWDNMNRLYPFIDEVYEQYGNHIQMEDYNFYYLADLKHNPEKKPVWTGAYLDPAGNGWMLSCIVPIYNKEFLEGVTGLDITIDSFIKNILNTKLAYNANLFMVSDDGMIIAMPEKIEALLGLKELKEHLYTDKILKTIEKPEEFNILKNSSPFAEHFKKLMRENISSSSLDIANAEYLTLQQTVKSTNWKLMVLIDKKEIFSSIEYLRNLSNQIGYLAIGFLLLFYIVFFYMLLKRINKFSHVITEPLIKLSNQTSEIKSTDSKIEFIKTDIKEISQLNHNFISMMNELNESTQKLYEAKVEAEELSKAKDDFLANMSHELKTPLNSINVISELMKNNSTKNLDEKQIKSLEIINKCGKDLLFLINDVLDLSKLEAGQIELDNSKINLKDLMGNIYDMFSTQTEEKNIDFTYHIDESLDFIYSDETRIKQIIKNLLSNALKFTPKGKKISFDIKDDNKNIKIVVKDEGIGIASDKLEHIFDRFKQADSSTTRKYGGTGLGLAICKDLLKLLNGEISVKSEVDKGSTFEAIIPKNSEENSLIKSNEKNSQSKKEKILLYNSDPIGFLNIAQEIKKYFDFKLTSNLNEIVTEYKNSKVKAKVIIDEEKLSDAQISFVNENIQKDDLIVLCENSDENGAFDKVYKRIKKPLKIEDLL</sequence>
<dbReference type="GO" id="GO:0005524">
    <property type="term" value="F:ATP binding"/>
    <property type="evidence" value="ECO:0007669"/>
    <property type="project" value="UniProtKB-KW"/>
</dbReference>
<dbReference type="PRINTS" id="PR00344">
    <property type="entry name" value="BCTRLSENSOR"/>
</dbReference>
<dbReference type="PANTHER" id="PTHR43711">
    <property type="entry name" value="TWO-COMPONENT HISTIDINE KINASE"/>
    <property type="match status" value="1"/>
</dbReference>
<evidence type="ECO:0000256" key="8">
    <source>
        <dbReference type="ARBA" id="ARBA00022777"/>
    </source>
</evidence>
<dbReference type="InterPro" id="IPR004358">
    <property type="entry name" value="Sig_transdc_His_kin-like_C"/>
</dbReference>
<evidence type="ECO:0000256" key="12">
    <source>
        <dbReference type="SAM" id="Coils"/>
    </source>
</evidence>
<dbReference type="Gene3D" id="6.10.340.10">
    <property type="match status" value="1"/>
</dbReference>
<evidence type="ECO:0000256" key="9">
    <source>
        <dbReference type="ARBA" id="ARBA00022840"/>
    </source>
</evidence>
<dbReference type="PROSITE" id="PS50109">
    <property type="entry name" value="HIS_KIN"/>
    <property type="match status" value="1"/>
</dbReference>
<evidence type="ECO:0000256" key="11">
    <source>
        <dbReference type="ARBA" id="ARBA00023136"/>
    </source>
</evidence>
<comment type="catalytic activity">
    <reaction evidence="1">
        <text>ATP + protein L-histidine = ADP + protein N-phospho-L-histidine.</text>
        <dbReference type="EC" id="2.7.13.3"/>
    </reaction>
</comment>
<reference evidence="15 16" key="1">
    <citation type="submission" date="2017-10" db="EMBL/GenBank/DDBJ databases">
        <title>Genomics of the genus Arcobacter.</title>
        <authorList>
            <person name="Perez-Cataluna A."/>
            <person name="Figueras M.J."/>
        </authorList>
    </citation>
    <scope>NUCLEOTIDE SEQUENCE [LARGE SCALE GENOMIC DNA]</scope>
    <source>
        <strain evidence="15 16">CECT 8993</strain>
    </source>
</reference>
<dbReference type="GO" id="GO:0005886">
    <property type="term" value="C:plasma membrane"/>
    <property type="evidence" value="ECO:0007669"/>
    <property type="project" value="UniProtKB-SubCell"/>
</dbReference>
<keyword evidence="5" id="KW-0597">Phosphoprotein</keyword>
<dbReference type="AlphaFoldDB" id="A0A4V1LRB9"/>
<evidence type="ECO:0000313" key="16">
    <source>
        <dbReference type="Proteomes" id="UP000290172"/>
    </source>
</evidence>
<evidence type="ECO:0000313" key="15">
    <source>
        <dbReference type="EMBL" id="RXJ67658.1"/>
    </source>
</evidence>
<evidence type="ECO:0000256" key="2">
    <source>
        <dbReference type="ARBA" id="ARBA00004236"/>
    </source>
</evidence>
<keyword evidence="10" id="KW-0902">Two-component regulatory system</keyword>
<evidence type="ECO:0000256" key="13">
    <source>
        <dbReference type="SAM" id="Phobius"/>
    </source>
</evidence>
<dbReference type="InterPro" id="IPR003661">
    <property type="entry name" value="HisK_dim/P_dom"/>
</dbReference>
<dbReference type="RefSeq" id="WP_128981599.1">
    <property type="nucleotide sequence ID" value="NZ_PDKJ01000008.1"/>
</dbReference>
<keyword evidence="8" id="KW-0418">Kinase</keyword>
<keyword evidence="11 13" id="KW-0472">Membrane</keyword>
<dbReference type="Gene3D" id="3.30.565.10">
    <property type="entry name" value="Histidine kinase-like ATPase, C-terminal domain"/>
    <property type="match status" value="1"/>
</dbReference>
<keyword evidence="9" id="KW-0067">ATP-binding</keyword>
<evidence type="ECO:0000256" key="7">
    <source>
        <dbReference type="ARBA" id="ARBA00022741"/>
    </source>
</evidence>
<gene>
    <name evidence="15" type="ORF">CRV08_09820</name>
</gene>
<evidence type="ECO:0000256" key="10">
    <source>
        <dbReference type="ARBA" id="ARBA00023012"/>
    </source>
</evidence>
<evidence type="ECO:0000256" key="3">
    <source>
        <dbReference type="ARBA" id="ARBA00012438"/>
    </source>
</evidence>
<organism evidence="15 16">
    <name type="scientific">Halarcobacter ebronensis</name>
    <dbReference type="NCBI Taxonomy" id="1462615"/>
    <lineage>
        <taxon>Bacteria</taxon>
        <taxon>Pseudomonadati</taxon>
        <taxon>Campylobacterota</taxon>
        <taxon>Epsilonproteobacteria</taxon>
        <taxon>Campylobacterales</taxon>
        <taxon>Arcobacteraceae</taxon>
        <taxon>Halarcobacter</taxon>
    </lineage>
</organism>
<dbReference type="SUPFAM" id="SSF47384">
    <property type="entry name" value="Homodimeric domain of signal transducing histidine kinase"/>
    <property type="match status" value="1"/>
</dbReference>
<evidence type="ECO:0000256" key="1">
    <source>
        <dbReference type="ARBA" id="ARBA00000085"/>
    </source>
</evidence>
<evidence type="ECO:0000256" key="4">
    <source>
        <dbReference type="ARBA" id="ARBA00022475"/>
    </source>
</evidence>
<feature type="transmembrane region" description="Helical" evidence="13">
    <location>
        <begin position="378"/>
        <end position="398"/>
    </location>
</feature>
<keyword evidence="13" id="KW-1133">Transmembrane helix</keyword>
<dbReference type="EC" id="2.7.13.3" evidence="3"/>
<keyword evidence="4" id="KW-1003">Cell membrane</keyword>
<keyword evidence="13" id="KW-0812">Transmembrane</keyword>
<comment type="caution">
    <text evidence="15">The sequence shown here is derived from an EMBL/GenBank/DDBJ whole genome shotgun (WGS) entry which is preliminary data.</text>
</comment>
<dbReference type="Gene3D" id="1.10.287.130">
    <property type="match status" value="1"/>
</dbReference>
<comment type="subcellular location">
    <subcellularLocation>
        <location evidence="2">Cell membrane</location>
    </subcellularLocation>
</comment>
<dbReference type="Proteomes" id="UP000290172">
    <property type="component" value="Unassembled WGS sequence"/>
</dbReference>
<dbReference type="Gene3D" id="3.30.450.20">
    <property type="entry name" value="PAS domain"/>
    <property type="match status" value="2"/>
</dbReference>
<dbReference type="InterPro" id="IPR003594">
    <property type="entry name" value="HATPase_dom"/>
</dbReference>
<dbReference type="SMART" id="SM00388">
    <property type="entry name" value="HisKA"/>
    <property type="match status" value="1"/>
</dbReference>
<dbReference type="SUPFAM" id="SSF55874">
    <property type="entry name" value="ATPase domain of HSP90 chaperone/DNA topoisomerase II/histidine kinase"/>
    <property type="match status" value="1"/>
</dbReference>
<dbReference type="CDD" id="cd16922">
    <property type="entry name" value="HATPase_EvgS-ArcB-TorS-like"/>
    <property type="match status" value="1"/>
</dbReference>
<dbReference type="SMART" id="SM00387">
    <property type="entry name" value="HATPase_c"/>
    <property type="match status" value="1"/>
</dbReference>
<accession>A0A4V1LRB9</accession>
<protein>
    <recommendedName>
        <fullName evidence="3">histidine kinase</fullName>
        <ecNumber evidence="3">2.7.13.3</ecNumber>
    </recommendedName>
</protein>
<dbReference type="GO" id="GO:0000155">
    <property type="term" value="F:phosphorelay sensor kinase activity"/>
    <property type="evidence" value="ECO:0007669"/>
    <property type="project" value="InterPro"/>
</dbReference>
<evidence type="ECO:0000259" key="14">
    <source>
        <dbReference type="PROSITE" id="PS50109"/>
    </source>
</evidence>
<feature type="domain" description="Histidine kinase" evidence="14">
    <location>
        <begin position="480"/>
        <end position="699"/>
    </location>
</feature>
<dbReference type="CDD" id="cd00082">
    <property type="entry name" value="HisKA"/>
    <property type="match status" value="1"/>
</dbReference>
<dbReference type="PANTHER" id="PTHR43711:SF31">
    <property type="entry name" value="HISTIDINE KINASE"/>
    <property type="match status" value="1"/>
</dbReference>